<protein>
    <recommendedName>
        <fullName evidence="4">Lipoprotein</fullName>
    </recommendedName>
</protein>
<evidence type="ECO:0000256" key="1">
    <source>
        <dbReference type="SAM" id="SignalP"/>
    </source>
</evidence>
<keyword evidence="3" id="KW-1185">Reference proteome</keyword>
<evidence type="ECO:0000313" key="3">
    <source>
        <dbReference type="Proteomes" id="UP000255024"/>
    </source>
</evidence>
<feature type="chain" id="PRO_5016963270" description="Lipoprotein" evidence="1">
    <location>
        <begin position="23"/>
        <end position="111"/>
    </location>
</feature>
<evidence type="ECO:0000313" key="2">
    <source>
        <dbReference type="EMBL" id="STZ69713.1"/>
    </source>
</evidence>
<reference evidence="2 3" key="1">
    <citation type="submission" date="2018-06" db="EMBL/GenBank/DDBJ databases">
        <authorList>
            <consortium name="Pathogen Informatics"/>
            <person name="Doyle S."/>
        </authorList>
    </citation>
    <scope>NUCLEOTIDE SEQUENCE [LARGE SCALE GENOMIC DNA]</scope>
    <source>
        <strain evidence="2 3">NCTC11179</strain>
    </source>
</reference>
<name>A0A378U6C7_MYROD</name>
<dbReference type="EMBL" id="UGQL01000002">
    <property type="protein sequence ID" value="STZ69713.1"/>
    <property type="molecule type" value="Genomic_DNA"/>
</dbReference>
<gene>
    <name evidence="2" type="ORF">NCTC11179_03227</name>
</gene>
<dbReference type="AlphaFoldDB" id="A0A378U6C7"/>
<keyword evidence="1" id="KW-0732">Signal</keyword>
<dbReference type="Proteomes" id="UP000255024">
    <property type="component" value="Unassembled WGS sequence"/>
</dbReference>
<dbReference type="RefSeq" id="WP_115092374.1">
    <property type="nucleotide sequence ID" value="NZ_CP068107.1"/>
</dbReference>
<accession>A0A378U6C7</accession>
<organism evidence="2 3">
    <name type="scientific">Myroides odoratus</name>
    <name type="common">Flavobacterium odoratum</name>
    <dbReference type="NCBI Taxonomy" id="256"/>
    <lineage>
        <taxon>Bacteria</taxon>
        <taxon>Pseudomonadati</taxon>
        <taxon>Bacteroidota</taxon>
        <taxon>Flavobacteriia</taxon>
        <taxon>Flavobacteriales</taxon>
        <taxon>Flavobacteriaceae</taxon>
        <taxon>Myroides</taxon>
    </lineage>
</organism>
<feature type="signal peptide" evidence="1">
    <location>
        <begin position="1"/>
        <end position="22"/>
    </location>
</feature>
<evidence type="ECO:0008006" key="4">
    <source>
        <dbReference type="Google" id="ProtNLM"/>
    </source>
</evidence>
<proteinExistence type="predicted"/>
<sequence length="111" mass="12425">MKYKLLALAGLALLCSSCITIYGVTSDYKKLDPALHPYLATYEEGKDTLHNRVYAITGEQIRQQMEQHDKILVYTFANSCVGSTCYPLATLNAGQMRMDINCSWLLQGMVP</sequence>